<dbReference type="HAMAP" id="MF_01039">
    <property type="entry name" value="PGAM_GpmA"/>
    <property type="match status" value="1"/>
</dbReference>
<feature type="site" description="Transition state stabilizer" evidence="8">
    <location>
        <position position="220"/>
    </location>
</feature>
<protein>
    <recommendedName>
        <fullName evidence="9">Phosphoglycerate mutase</fullName>
        <ecNumber evidence="9">5.4.2.11</ecNumber>
        <ecNumber evidence="9">5.4.2.4</ecNumber>
    </recommendedName>
</protein>
<gene>
    <name evidence="10" type="ORF">PHET_09255</name>
</gene>
<evidence type="ECO:0000313" key="10">
    <source>
        <dbReference type="EMBL" id="KAF5397290.1"/>
    </source>
</evidence>
<dbReference type="AlphaFoldDB" id="A0A8J4SKR8"/>
<feature type="binding site" evidence="7">
    <location>
        <begin position="46"/>
        <end position="53"/>
    </location>
    <ligand>
        <name>substrate</name>
    </ligand>
</feature>
<feature type="active site" description="Proton donor/acceptor" evidence="6">
    <location>
        <position position="125"/>
    </location>
</feature>
<feature type="binding site" evidence="7">
    <location>
        <begin position="221"/>
        <end position="222"/>
    </location>
    <ligand>
        <name>substrate</name>
    </ligand>
</feature>
<sequence>MCTNVSVSVSVLLKNSLQTQGIQASNLQPLCDKANYMAPYKIVLIRHGESVYNQENRFCGWHDADLSTQGVNEAKQAGELLKKEHFTFDVAYTSLLKRAIRTLNFVLEALDLNWIPVVKSWRLNERMYGALQGLNKSETAEKHGEEQVKIWRRAYDIPPPPITPSDARYPGNEAKYANLHSACIPLTECLKDTVERVLPIWFDQIVPDIKACKRVVIAAHGNSLRALVKFLDDIPDKDIVELNIPTGIPLVYELDTNLKPIKHYYLADEATVAAAIGRVADQGKKK</sequence>
<dbReference type="PROSITE" id="PS00175">
    <property type="entry name" value="PG_MUTASE"/>
    <property type="match status" value="1"/>
</dbReference>
<dbReference type="InterPro" id="IPR013078">
    <property type="entry name" value="His_Pase_superF_clade-1"/>
</dbReference>
<comment type="catalytic activity">
    <reaction evidence="2 9">
        <text>(2R)-3-phospho-glyceroyl phosphate = (2R)-2,3-bisphosphoglycerate + H(+)</text>
        <dbReference type="Rhea" id="RHEA:17765"/>
        <dbReference type="ChEBI" id="CHEBI:15378"/>
        <dbReference type="ChEBI" id="CHEBI:57604"/>
        <dbReference type="ChEBI" id="CHEBI:58248"/>
        <dbReference type="EC" id="5.4.2.4"/>
    </reaction>
</comment>
<dbReference type="FunFam" id="3.40.50.1240:FF:000003">
    <property type="entry name" value="2,3-bisphosphoglycerate-dependent phosphoglycerate mutase"/>
    <property type="match status" value="1"/>
</dbReference>
<dbReference type="PANTHER" id="PTHR11931">
    <property type="entry name" value="PHOSPHOGLYCERATE MUTASE"/>
    <property type="match status" value="1"/>
</dbReference>
<name>A0A8J4SKR8_9TREM</name>
<keyword evidence="11" id="KW-1185">Reference proteome</keyword>
<dbReference type="Proteomes" id="UP000748531">
    <property type="component" value="Unassembled WGS sequence"/>
</dbReference>
<dbReference type="SUPFAM" id="SSF53254">
    <property type="entry name" value="Phosphoglycerate mutase-like"/>
    <property type="match status" value="1"/>
</dbReference>
<proteinExistence type="inferred from homology"/>
<dbReference type="NCBIfam" id="TIGR01258">
    <property type="entry name" value="pgm_1"/>
    <property type="match status" value="1"/>
</dbReference>
<dbReference type="InterPro" id="IPR001345">
    <property type="entry name" value="PG/BPGM_mutase_AS"/>
</dbReference>
<dbReference type="Pfam" id="PF00300">
    <property type="entry name" value="His_Phos_1"/>
    <property type="match status" value="1"/>
</dbReference>
<comment type="similarity">
    <text evidence="3 9">Belongs to the phosphoglycerate mutase family. BPG-dependent PGAM subfamily.</text>
</comment>
<evidence type="ECO:0000256" key="8">
    <source>
        <dbReference type="PIRSR" id="PIRSR613078-3"/>
    </source>
</evidence>
<dbReference type="SMART" id="SM00855">
    <property type="entry name" value="PGAM"/>
    <property type="match status" value="1"/>
</dbReference>
<dbReference type="CDD" id="cd07067">
    <property type="entry name" value="HP_PGM_like"/>
    <property type="match status" value="1"/>
</dbReference>
<organism evidence="10 11">
    <name type="scientific">Paragonimus heterotremus</name>
    <dbReference type="NCBI Taxonomy" id="100268"/>
    <lineage>
        <taxon>Eukaryota</taxon>
        <taxon>Metazoa</taxon>
        <taxon>Spiralia</taxon>
        <taxon>Lophotrochozoa</taxon>
        <taxon>Platyhelminthes</taxon>
        <taxon>Trematoda</taxon>
        <taxon>Digenea</taxon>
        <taxon>Plagiorchiida</taxon>
        <taxon>Troglotremata</taxon>
        <taxon>Troglotrematidae</taxon>
        <taxon>Paragonimus</taxon>
    </lineage>
</organism>
<accession>A0A8J4SKR8</accession>
<evidence type="ECO:0000256" key="6">
    <source>
        <dbReference type="PIRSR" id="PIRSR613078-1"/>
    </source>
</evidence>
<dbReference type="GO" id="GO:0004082">
    <property type="term" value="F:bisphosphoglycerate mutase activity"/>
    <property type="evidence" value="ECO:0007669"/>
    <property type="project" value="UniProtKB-EC"/>
</dbReference>
<evidence type="ECO:0000256" key="9">
    <source>
        <dbReference type="RuleBase" id="RU004511"/>
    </source>
</evidence>
<dbReference type="InterPro" id="IPR005952">
    <property type="entry name" value="Phosphogly_mut1"/>
</dbReference>
<dbReference type="OrthoDB" id="354304at2759"/>
<evidence type="ECO:0000256" key="7">
    <source>
        <dbReference type="PIRSR" id="PIRSR613078-2"/>
    </source>
</evidence>
<comment type="catalytic activity">
    <reaction evidence="1 9">
        <text>(2R)-2-phosphoglycerate = (2R)-3-phosphoglycerate</text>
        <dbReference type="Rhea" id="RHEA:15901"/>
        <dbReference type="ChEBI" id="CHEBI:58272"/>
        <dbReference type="ChEBI" id="CHEBI:58289"/>
        <dbReference type="EC" id="5.4.2.11"/>
    </reaction>
</comment>
<feature type="binding site" evidence="7">
    <location>
        <position position="136"/>
    </location>
    <ligand>
        <name>substrate</name>
    </ligand>
</feature>
<feature type="active site" description="Tele-phosphohistidine intermediate" evidence="6">
    <location>
        <position position="47"/>
    </location>
</feature>
<feature type="binding site" evidence="7">
    <location>
        <position position="98"/>
    </location>
    <ligand>
        <name>substrate</name>
    </ligand>
</feature>
<evidence type="ECO:0000256" key="4">
    <source>
        <dbReference type="ARBA" id="ARBA00023152"/>
    </source>
</evidence>
<comment type="caution">
    <text evidence="10">The sequence shown here is derived from an EMBL/GenBank/DDBJ whole genome shotgun (WGS) entry which is preliminary data.</text>
</comment>
<keyword evidence="4 9" id="KW-0324">Glycolysis</keyword>
<dbReference type="EC" id="5.4.2.11" evidence="9"/>
<feature type="binding site" evidence="7">
    <location>
        <begin position="152"/>
        <end position="153"/>
    </location>
    <ligand>
        <name>substrate</name>
    </ligand>
</feature>
<dbReference type="GO" id="GO:0004619">
    <property type="term" value="F:phosphoglycerate mutase activity"/>
    <property type="evidence" value="ECO:0007669"/>
    <property type="project" value="UniProtKB-EC"/>
</dbReference>
<dbReference type="InterPro" id="IPR029033">
    <property type="entry name" value="His_PPase_superfam"/>
</dbReference>
<dbReference type="EMBL" id="LUCH01006484">
    <property type="protein sequence ID" value="KAF5397290.1"/>
    <property type="molecule type" value="Genomic_DNA"/>
</dbReference>
<reference evidence="10" key="1">
    <citation type="submission" date="2019-05" db="EMBL/GenBank/DDBJ databases">
        <title>Annotation for the trematode Paragonimus heterotremus.</title>
        <authorList>
            <person name="Choi Y.-J."/>
        </authorList>
    </citation>
    <scope>NUCLEOTIDE SEQUENCE</scope>
    <source>
        <strain evidence="10">LC</strain>
    </source>
</reference>
<evidence type="ECO:0000256" key="1">
    <source>
        <dbReference type="ARBA" id="ARBA00000380"/>
    </source>
</evidence>
<feature type="binding site" evidence="7">
    <location>
        <begin position="125"/>
        <end position="128"/>
    </location>
    <ligand>
        <name>substrate</name>
    </ligand>
</feature>
<dbReference type="EC" id="5.4.2.4" evidence="9"/>
<evidence type="ECO:0000256" key="5">
    <source>
        <dbReference type="ARBA" id="ARBA00023235"/>
    </source>
</evidence>
<evidence type="ECO:0000256" key="3">
    <source>
        <dbReference type="ARBA" id="ARBA00006717"/>
    </source>
</evidence>
<dbReference type="Gene3D" id="3.40.50.1240">
    <property type="entry name" value="Phosphoglycerate mutase-like"/>
    <property type="match status" value="1"/>
</dbReference>
<dbReference type="NCBIfam" id="NF010713">
    <property type="entry name" value="PRK14115.1"/>
    <property type="match status" value="1"/>
</dbReference>
<evidence type="ECO:0000313" key="11">
    <source>
        <dbReference type="Proteomes" id="UP000748531"/>
    </source>
</evidence>
<keyword evidence="5 9" id="KW-0413">Isomerase</keyword>
<dbReference type="GO" id="GO:0006096">
    <property type="term" value="P:glycolytic process"/>
    <property type="evidence" value="ECO:0007669"/>
    <property type="project" value="UniProtKB-KW"/>
</dbReference>
<evidence type="ECO:0000256" key="2">
    <source>
        <dbReference type="ARBA" id="ARBA00000505"/>
    </source>
</evidence>